<feature type="signal peptide" evidence="2">
    <location>
        <begin position="1"/>
        <end position="24"/>
    </location>
</feature>
<protein>
    <recommendedName>
        <fullName evidence="5">Secreted protein</fullName>
    </recommendedName>
</protein>
<evidence type="ECO:0000256" key="1">
    <source>
        <dbReference type="SAM" id="MobiDB-lite"/>
    </source>
</evidence>
<keyword evidence="2" id="KW-0732">Signal</keyword>
<gene>
    <name evidence="3" type="ORF">MEUPH1_LOCUS18884</name>
</gene>
<dbReference type="EMBL" id="CARXXK010000003">
    <property type="protein sequence ID" value="CAI6364004.1"/>
    <property type="molecule type" value="Genomic_DNA"/>
</dbReference>
<feature type="compositionally biased region" description="Polar residues" evidence="1">
    <location>
        <begin position="97"/>
        <end position="118"/>
    </location>
</feature>
<sequence length="118" mass="12598">MLTTPRLSFSVLSMLLLLVVGGLCRPQDTGDGKPARDGGVKPLESATGQTTPFNSRNSRLQKPTQVLNTGFDEIVVESNLQVHNRVGSKNKSKIMLPSNSTASASSMQTNKSARSLVV</sequence>
<proteinExistence type="predicted"/>
<accession>A0AAV0X6L8</accession>
<feature type="compositionally biased region" description="Polar residues" evidence="1">
    <location>
        <begin position="46"/>
        <end position="61"/>
    </location>
</feature>
<feature type="chain" id="PRO_5043325950" description="Secreted protein" evidence="2">
    <location>
        <begin position="25"/>
        <end position="118"/>
    </location>
</feature>
<feature type="region of interest" description="Disordered" evidence="1">
    <location>
        <begin position="86"/>
        <end position="118"/>
    </location>
</feature>
<name>A0AAV0X6L8_9HEMI</name>
<feature type="compositionally biased region" description="Basic and acidic residues" evidence="1">
    <location>
        <begin position="28"/>
        <end position="39"/>
    </location>
</feature>
<evidence type="ECO:0000313" key="4">
    <source>
        <dbReference type="Proteomes" id="UP001160148"/>
    </source>
</evidence>
<comment type="caution">
    <text evidence="3">The sequence shown here is derived from an EMBL/GenBank/DDBJ whole genome shotgun (WGS) entry which is preliminary data.</text>
</comment>
<evidence type="ECO:0000256" key="2">
    <source>
        <dbReference type="SAM" id="SignalP"/>
    </source>
</evidence>
<evidence type="ECO:0008006" key="5">
    <source>
        <dbReference type="Google" id="ProtNLM"/>
    </source>
</evidence>
<reference evidence="3 4" key="1">
    <citation type="submission" date="2023-01" db="EMBL/GenBank/DDBJ databases">
        <authorList>
            <person name="Whitehead M."/>
        </authorList>
    </citation>
    <scope>NUCLEOTIDE SEQUENCE [LARGE SCALE GENOMIC DNA]</scope>
</reference>
<feature type="region of interest" description="Disordered" evidence="1">
    <location>
        <begin position="26"/>
        <end position="61"/>
    </location>
</feature>
<dbReference type="Proteomes" id="UP001160148">
    <property type="component" value="Unassembled WGS sequence"/>
</dbReference>
<organism evidence="3 4">
    <name type="scientific">Macrosiphum euphorbiae</name>
    <name type="common">potato aphid</name>
    <dbReference type="NCBI Taxonomy" id="13131"/>
    <lineage>
        <taxon>Eukaryota</taxon>
        <taxon>Metazoa</taxon>
        <taxon>Ecdysozoa</taxon>
        <taxon>Arthropoda</taxon>
        <taxon>Hexapoda</taxon>
        <taxon>Insecta</taxon>
        <taxon>Pterygota</taxon>
        <taxon>Neoptera</taxon>
        <taxon>Paraneoptera</taxon>
        <taxon>Hemiptera</taxon>
        <taxon>Sternorrhyncha</taxon>
        <taxon>Aphidomorpha</taxon>
        <taxon>Aphidoidea</taxon>
        <taxon>Aphididae</taxon>
        <taxon>Macrosiphini</taxon>
        <taxon>Macrosiphum</taxon>
    </lineage>
</organism>
<evidence type="ECO:0000313" key="3">
    <source>
        <dbReference type="EMBL" id="CAI6364004.1"/>
    </source>
</evidence>
<dbReference type="AlphaFoldDB" id="A0AAV0X6L8"/>
<keyword evidence="4" id="KW-1185">Reference proteome</keyword>